<reference evidence="8" key="1">
    <citation type="submission" date="2021-01" db="EMBL/GenBank/DDBJ databases">
        <authorList>
            <person name="Corre E."/>
            <person name="Pelletier E."/>
            <person name="Niang G."/>
            <person name="Scheremetjew M."/>
            <person name="Finn R."/>
            <person name="Kale V."/>
            <person name="Holt S."/>
            <person name="Cochrane G."/>
            <person name="Meng A."/>
            <person name="Brown T."/>
            <person name="Cohen L."/>
        </authorList>
    </citation>
    <scope>NUCLEOTIDE SEQUENCE</scope>
    <source>
        <strain evidence="8">CCMP1374</strain>
    </source>
</reference>
<proteinExistence type="inferred from homology"/>
<evidence type="ECO:0000313" key="8">
    <source>
        <dbReference type="EMBL" id="CAD8467855.1"/>
    </source>
</evidence>
<dbReference type="EMBL" id="HBEP01001611">
    <property type="protein sequence ID" value="CAD8467855.1"/>
    <property type="molecule type" value="Transcribed_RNA"/>
</dbReference>
<evidence type="ECO:0000256" key="6">
    <source>
        <dbReference type="PIRNR" id="PIRNR015588"/>
    </source>
</evidence>
<evidence type="ECO:0000256" key="1">
    <source>
        <dbReference type="ARBA" id="ARBA00004308"/>
    </source>
</evidence>
<comment type="similarity">
    <text evidence="2 6">Belongs to the adaptor complexes small subunit family.</text>
</comment>
<keyword evidence="4 6" id="KW-0653">Protein transport</keyword>
<dbReference type="SUPFAM" id="SSF64356">
    <property type="entry name" value="SNARE-like"/>
    <property type="match status" value="1"/>
</dbReference>
<dbReference type="PANTHER" id="PTHR11753">
    <property type="entry name" value="ADAPTOR COMPLEXES SMALL SUBUNIT FAMILY"/>
    <property type="match status" value="1"/>
</dbReference>
<dbReference type="PROSITE" id="PS00989">
    <property type="entry name" value="CLAT_ADAPTOR_S"/>
    <property type="match status" value="1"/>
</dbReference>
<dbReference type="PIRSF" id="PIRSF015588">
    <property type="entry name" value="AP_complex_sigma"/>
    <property type="match status" value="1"/>
</dbReference>
<organism evidence="8">
    <name type="scientific">Phaeocystis antarctica</name>
    <dbReference type="NCBI Taxonomy" id="33657"/>
    <lineage>
        <taxon>Eukaryota</taxon>
        <taxon>Haptista</taxon>
        <taxon>Haptophyta</taxon>
        <taxon>Prymnesiophyceae</taxon>
        <taxon>Phaeocystales</taxon>
        <taxon>Phaeocystaceae</taxon>
        <taxon>Phaeocystis</taxon>
    </lineage>
</organism>
<name>A0A7S0DXX4_9EUKA</name>
<gene>
    <name evidence="8" type="ORF">PANT1444_LOCUS887</name>
</gene>
<dbReference type="Pfam" id="PF01217">
    <property type="entry name" value="Clat_adaptor_s"/>
    <property type="match status" value="1"/>
</dbReference>
<comment type="subcellular location">
    <subcellularLocation>
        <location evidence="1">Endomembrane system</location>
    </subcellularLocation>
</comment>
<dbReference type="InterPro" id="IPR011012">
    <property type="entry name" value="Longin-like_dom_sf"/>
</dbReference>
<evidence type="ECO:0000256" key="5">
    <source>
        <dbReference type="ARBA" id="ARBA00023136"/>
    </source>
</evidence>
<protein>
    <recommendedName>
        <fullName evidence="6">AP complex subunit sigma</fullName>
    </recommendedName>
</protein>
<dbReference type="GO" id="GO:0006886">
    <property type="term" value="P:intracellular protein transport"/>
    <property type="evidence" value="ECO:0007669"/>
    <property type="project" value="UniProtKB-UniRule"/>
</dbReference>
<evidence type="ECO:0000256" key="3">
    <source>
        <dbReference type="ARBA" id="ARBA00022448"/>
    </source>
</evidence>
<evidence type="ECO:0000256" key="4">
    <source>
        <dbReference type="ARBA" id="ARBA00022927"/>
    </source>
</evidence>
<dbReference type="InterPro" id="IPR000804">
    <property type="entry name" value="Clathrin_sm-chain_CS"/>
</dbReference>
<dbReference type="GO" id="GO:0016192">
    <property type="term" value="P:vesicle-mediated transport"/>
    <property type="evidence" value="ECO:0007669"/>
    <property type="project" value="InterPro"/>
</dbReference>
<dbReference type="GO" id="GO:0012505">
    <property type="term" value="C:endomembrane system"/>
    <property type="evidence" value="ECO:0007669"/>
    <property type="project" value="UniProtKB-SubCell"/>
</dbReference>
<dbReference type="AlphaFoldDB" id="A0A7S0DXX4"/>
<dbReference type="InterPro" id="IPR022775">
    <property type="entry name" value="AP_mu_sigma_su"/>
</dbReference>
<dbReference type="GO" id="GO:0030117">
    <property type="term" value="C:membrane coat"/>
    <property type="evidence" value="ECO:0007669"/>
    <property type="project" value="InterPro"/>
</dbReference>
<dbReference type="InterPro" id="IPR016635">
    <property type="entry name" value="AP_complex_ssu"/>
</dbReference>
<feature type="domain" description="AP complex mu/sigma subunit" evidence="7">
    <location>
        <begin position="1"/>
        <end position="145"/>
    </location>
</feature>
<evidence type="ECO:0000259" key="7">
    <source>
        <dbReference type="Pfam" id="PF01217"/>
    </source>
</evidence>
<keyword evidence="3 6" id="KW-0813">Transport</keyword>
<accession>A0A7S0DXX4</accession>
<evidence type="ECO:0000256" key="2">
    <source>
        <dbReference type="ARBA" id="ARBA00006972"/>
    </source>
</evidence>
<sequence length="168" mass="18894">MILAISIINNFGKCRFIKLYREHMAEQQQQIVVKELFSTLNTRPDGVCNFIDASKWFGKGARIVYRQYATLYFIFAIDASESELGILDLIQVMVEALDRNFKNVCELDIIFNVEQVHWVVDEMVVGGMVAETNMNDILDAVESQARLARQEQGIGNGGVGAQGQPPSF</sequence>
<keyword evidence="5 6" id="KW-0472">Membrane</keyword>
<dbReference type="Gene3D" id="3.30.450.60">
    <property type="match status" value="1"/>
</dbReference>